<dbReference type="Pfam" id="PF11211">
    <property type="entry name" value="DUF2997"/>
    <property type="match status" value="1"/>
</dbReference>
<keyword evidence="2" id="KW-1185">Reference proteome</keyword>
<dbReference type="RefSeq" id="WP_169362415.1">
    <property type="nucleotide sequence ID" value="NZ_JAAVJL010000001.1"/>
</dbReference>
<evidence type="ECO:0000313" key="1">
    <source>
        <dbReference type="EMBL" id="NMF57370.1"/>
    </source>
</evidence>
<comment type="caution">
    <text evidence="1">The sequence shown here is derived from an EMBL/GenBank/DDBJ whole genome shotgun (WGS) entry which is preliminary data.</text>
</comment>
<dbReference type="EMBL" id="JAAVJL010000001">
    <property type="protein sequence ID" value="NMF57370.1"/>
    <property type="molecule type" value="Genomic_DNA"/>
</dbReference>
<organism evidence="1 2">
    <name type="scientific">Pseudanabaena yagii GIHE-NHR1</name>
    <dbReference type="NCBI Taxonomy" id="2722753"/>
    <lineage>
        <taxon>Bacteria</taxon>
        <taxon>Bacillati</taxon>
        <taxon>Cyanobacteriota</taxon>
        <taxon>Cyanophyceae</taxon>
        <taxon>Pseudanabaenales</taxon>
        <taxon>Pseudanabaenaceae</taxon>
        <taxon>Pseudanabaena</taxon>
        <taxon>Pseudanabaena yagii</taxon>
    </lineage>
</organism>
<reference evidence="1 2" key="1">
    <citation type="submission" date="2020-03" db="EMBL/GenBank/DDBJ databases">
        <title>Draft Genome Sequence of 2-Methylisoborneol Producing Pseudanabaena yagii Strain GIHE-NHR1 Isolated from North Han River in South Korea.</title>
        <authorList>
            <person name="Jeong J."/>
        </authorList>
    </citation>
    <scope>NUCLEOTIDE SEQUENCE [LARGE SCALE GENOMIC DNA]</scope>
    <source>
        <strain evidence="1 2">GIHE-NHR1</strain>
    </source>
</reference>
<dbReference type="InterPro" id="IPR021375">
    <property type="entry name" value="DUF2997"/>
</dbReference>
<proteinExistence type="predicted"/>
<protein>
    <submittedName>
        <fullName evidence="1">DUF2997 domain-containing protein</fullName>
    </submittedName>
</protein>
<sequence>MSQYQRIEYLIGKDGKIVERAIDMSGSECVAITAEIESNLGKVETRELLSSYYETSEQSLDHNVIEQAQYGQYDQQS</sequence>
<accession>A0ABX1LPD6</accession>
<dbReference type="Proteomes" id="UP000738376">
    <property type="component" value="Unassembled WGS sequence"/>
</dbReference>
<gene>
    <name evidence="1" type="ORF">HC246_04875</name>
</gene>
<name>A0ABX1LPD6_9CYAN</name>
<evidence type="ECO:0000313" key="2">
    <source>
        <dbReference type="Proteomes" id="UP000738376"/>
    </source>
</evidence>